<feature type="transmembrane region" description="Helical" evidence="1">
    <location>
        <begin position="138"/>
        <end position="163"/>
    </location>
</feature>
<evidence type="ECO:0000313" key="2">
    <source>
        <dbReference type="EMBL" id="GAA4402913.1"/>
    </source>
</evidence>
<dbReference type="RefSeq" id="WP_345266262.1">
    <property type="nucleotide sequence ID" value="NZ_BAABHB010000003.1"/>
</dbReference>
<proteinExistence type="predicted"/>
<evidence type="ECO:0008006" key="4">
    <source>
        <dbReference type="Google" id="ProtNLM"/>
    </source>
</evidence>
<feature type="transmembrane region" description="Helical" evidence="1">
    <location>
        <begin position="68"/>
        <end position="93"/>
    </location>
</feature>
<dbReference type="InterPro" id="IPR025250">
    <property type="entry name" value="DUF4199"/>
</dbReference>
<sequence>MEEKPSSARLALKWGLIIGIASILFSTILYVTDQVGNTALSIVAYAIIIIGLVMAMREYRSLNNNYMSYGEGLGLGALTSGVAGILSSLYGVLYTNMIDTEFQNRMMDQMRVQYEERGMTDDQIDKAMEFGQMFQSPGLLFIFGVLGTIFMGFIFSLVIAAILRRNRPVFD</sequence>
<dbReference type="EMBL" id="BAABHB010000003">
    <property type="protein sequence ID" value="GAA4402913.1"/>
    <property type="molecule type" value="Genomic_DNA"/>
</dbReference>
<protein>
    <recommendedName>
        <fullName evidence="4">DUF4199 domain-containing protein</fullName>
    </recommendedName>
</protein>
<feature type="transmembrane region" description="Helical" evidence="1">
    <location>
        <begin position="12"/>
        <end position="32"/>
    </location>
</feature>
<name>A0ABP8K9T9_9BACT</name>
<keyword evidence="1" id="KW-1133">Transmembrane helix</keyword>
<gene>
    <name evidence="2" type="ORF">GCM10023187_18500</name>
</gene>
<dbReference type="Pfam" id="PF13858">
    <property type="entry name" value="DUF4199"/>
    <property type="match status" value="1"/>
</dbReference>
<dbReference type="Proteomes" id="UP001500936">
    <property type="component" value="Unassembled WGS sequence"/>
</dbReference>
<accession>A0ABP8K9T9</accession>
<comment type="caution">
    <text evidence="2">The sequence shown here is derived from an EMBL/GenBank/DDBJ whole genome shotgun (WGS) entry which is preliminary data.</text>
</comment>
<evidence type="ECO:0000256" key="1">
    <source>
        <dbReference type="SAM" id="Phobius"/>
    </source>
</evidence>
<keyword evidence="1" id="KW-0472">Membrane</keyword>
<feature type="transmembrane region" description="Helical" evidence="1">
    <location>
        <begin position="38"/>
        <end position="56"/>
    </location>
</feature>
<keyword evidence="3" id="KW-1185">Reference proteome</keyword>
<evidence type="ECO:0000313" key="3">
    <source>
        <dbReference type="Proteomes" id="UP001500936"/>
    </source>
</evidence>
<organism evidence="2 3">
    <name type="scientific">Nibrella viscosa</name>
    <dbReference type="NCBI Taxonomy" id="1084524"/>
    <lineage>
        <taxon>Bacteria</taxon>
        <taxon>Pseudomonadati</taxon>
        <taxon>Bacteroidota</taxon>
        <taxon>Cytophagia</taxon>
        <taxon>Cytophagales</taxon>
        <taxon>Spirosomataceae</taxon>
        <taxon>Nibrella</taxon>
    </lineage>
</organism>
<reference evidence="3" key="1">
    <citation type="journal article" date="2019" name="Int. J. Syst. Evol. Microbiol.">
        <title>The Global Catalogue of Microorganisms (GCM) 10K type strain sequencing project: providing services to taxonomists for standard genome sequencing and annotation.</title>
        <authorList>
            <consortium name="The Broad Institute Genomics Platform"/>
            <consortium name="The Broad Institute Genome Sequencing Center for Infectious Disease"/>
            <person name="Wu L."/>
            <person name="Ma J."/>
        </authorList>
    </citation>
    <scope>NUCLEOTIDE SEQUENCE [LARGE SCALE GENOMIC DNA]</scope>
    <source>
        <strain evidence="3">JCM 17925</strain>
    </source>
</reference>
<keyword evidence="1" id="KW-0812">Transmembrane</keyword>